<organism evidence="1 2">
    <name type="scientific">Campylobacter molothri</name>
    <dbReference type="NCBI Taxonomy" id="1032242"/>
    <lineage>
        <taxon>Bacteria</taxon>
        <taxon>Pseudomonadati</taxon>
        <taxon>Campylobacterota</taxon>
        <taxon>Epsilonproteobacteria</taxon>
        <taxon>Campylobacterales</taxon>
        <taxon>Campylobacteraceae</taxon>
        <taxon>Campylobacter</taxon>
    </lineage>
</organism>
<evidence type="ECO:0000313" key="2">
    <source>
        <dbReference type="Proteomes" id="UP001319828"/>
    </source>
</evidence>
<comment type="caution">
    <text evidence="1">The sequence shown here is derived from an EMBL/GenBank/DDBJ whole genome shotgun (WGS) entry which is preliminary data.</text>
</comment>
<gene>
    <name evidence="1" type="ORF">H2252_07600</name>
</gene>
<sequence length="210" mass="24641">MKEKIFALFDFCETITNFQTLEKFLPLVGQKNPFYTYENNLARREKYNLAGLTYPRYEALIDCPVDIVKKTAKEFLYSHIIKNINKNVINRLFWHQDQGHTIVIISGGFEIYIREFAKIYNIDNIVAIDLEIDNNHFTGNIDGVHTMQERKLYKLANIFNIKEYDLKKSYAYSDCVSDIPLLSFVGNPFVIECNKDIRWAKLLNFNIMNG</sequence>
<dbReference type="Proteomes" id="UP001319828">
    <property type="component" value="Unassembled WGS sequence"/>
</dbReference>
<keyword evidence="2" id="KW-1185">Reference proteome</keyword>
<dbReference type="EMBL" id="JACHUQ010000030">
    <property type="protein sequence ID" value="MBZ7975231.1"/>
    <property type="molecule type" value="Genomic_DNA"/>
</dbReference>
<protein>
    <submittedName>
        <fullName evidence="1">HAD-IB family hydrolase</fullName>
    </submittedName>
</protein>
<evidence type="ECO:0000313" key="1">
    <source>
        <dbReference type="EMBL" id="MBZ7975231.1"/>
    </source>
</evidence>
<accession>A0ACC5W2R5</accession>
<name>A0ACC5W2R5_9BACT</name>
<reference evidence="1" key="1">
    <citation type="submission" date="2020-07" db="EMBL/GenBank/DDBJ databases">
        <title>Campylobacter molothri sp. nov. isolated from wild birds.</title>
        <authorList>
            <person name="Miller W.G."/>
            <person name="Chapman M.H."/>
            <person name="Yee E."/>
            <person name="Lopes B.S."/>
            <person name="Forbes K.J."/>
        </authorList>
    </citation>
    <scope>NUCLEOTIDE SEQUENCE</scope>
    <source>
        <strain evidence="1">RM9754</strain>
    </source>
</reference>
<proteinExistence type="predicted"/>
<keyword evidence="1" id="KW-0378">Hydrolase</keyword>